<feature type="transmembrane region" description="Helical" evidence="1">
    <location>
        <begin position="361"/>
        <end position="381"/>
    </location>
</feature>
<organism evidence="2 3">
    <name type="scientific">Candidatus Parabacteroides intestinigallinarum</name>
    <dbReference type="NCBI Taxonomy" id="2838722"/>
    <lineage>
        <taxon>Bacteria</taxon>
        <taxon>Pseudomonadati</taxon>
        <taxon>Bacteroidota</taxon>
        <taxon>Bacteroidia</taxon>
        <taxon>Bacteroidales</taxon>
        <taxon>Tannerellaceae</taxon>
        <taxon>Parabacteroides</taxon>
    </lineage>
</organism>
<dbReference type="InterPro" id="IPR004445">
    <property type="entry name" value="GltS"/>
</dbReference>
<feature type="transmembrane region" description="Helical" evidence="1">
    <location>
        <begin position="169"/>
        <end position="189"/>
    </location>
</feature>
<feature type="transmembrane region" description="Helical" evidence="1">
    <location>
        <begin position="421"/>
        <end position="439"/>
    </location>
</feature>
<keyword evidence="1" id="KW-1133">Transmembrane helix</keyword>
<dbReference type="Pfam" id="PF03616">
    <property type="entry name" value="Glt_symporter"/>
    <property type="match status" value="1"/>
</dbReference>
<dbReference type="EMBL" id="DXEN01000071">
    <property type="protein sequence ID" value="HIX86770.1"/>
    <property type="molecule type" value="Genomic_DNA"/>
</dbReference>
<comment type="caution">
    <text evidence="2">The sequence shown here is derived from an EMBL/GenBank/DDBJ whole genome shotgun (WGS) entry which is preliminary data.</text>
</comment>
<sequence length="448" mass="48893">MIDLTQFTPWTFFTDLGIISILMLIGKVIRVKVKLIQQLFIPPSLIAGLLGLAFGPNGTGWIPLSNELGTYSAILIALVFGALPLSSPNVSMKEVAKRVGPIWSYALTGMLLQWGIMGLFGLFIIKLIWPDLNDAFGIMLPTGFYGGHGTAAAIGAAFHELGWDDAQSLGMTTATVGIICAIVGGLIFIKRAARHKQTAFISDFNELPDELRSGLLPEDKRDSLGTATTSSISIDSLTFHMAFVFVIAFLGYLASQGVKSFYPSLELPVFSCAFIIGLVLKKIFDRTTVSRYICPQTTERLSSSCTDLLVACGVASIKLGVIVKYAIPLLVLILVGIVVVYGITFYLGRRLSPSYWFERTIFAWGWWTGTMAMGIALLRIVDPKLASKAMDDYAMAYLPIAPVEILLITFVPILFVNGLGIWLLLACLALSALVLLLAWKMGWWLTRS</sequence>
<reference evidence="2" key="1">
    <citation type="journal article" date="2021" name="PeerJ">
        <title>Extensive microbial diversity within the chicken gut microbiome revealed by metagenomics and culture.</title>
        <authorList>
            <person name="Gilroy R."/>
            <person name="Ravi A."/>
            <person name="Getino M."/>
            <person name="Pursley I."/>
            <person name="Horton D.L."/>
            <person name="Alikhan N.F."/>
            <person name="Baker D."/>
            <person name="Gharbi K."/>
            <person name="Hall N."/>
            <person name="Watson M."/>
            <person name="Adriaenssens E.M."/>
            <person name="Foster-Nyarko E."/>
            <person name="Jarju S."/>
            <person name="Secka A."/>
            <person name="Antonio M."/>
            <person name="Oren A."/>
            <person name="Chaudhuri R.R."/>
            <person name="La Ragione R."/>
            <person name="Hildebrand F."/>
            <person name="Pallen M.J."/>
        </authorList>
    </citation>
    <scope>NUCLEOTIDE SEQUENCE</scope>
    <source>
        <strain evidence="2">ChiHecec2B26-12326</strain>
    </source>
</reference>
<reference evidence="2" key="2">
    <citation type="submission" date="2021-04" db="EMBL/GenBank/DDBJ databases">
        <authorList>
            <person name="Gilroy R."/>
        </authorList>
    </citation>
    <scope>NUCLEOTIDE SEQUENCE</scope>
    <source>
        <strain evidence="2">ChiHecec2B26-12326</strain>
    </source>
</reference>
<evidence type="ECO:0000313" key="3">
    <source>
        <dbReference type="Proteomes" id="UP000823847"/>
    </source>
</evidence>
<accession>A0A9D2BQK3</accession>
<dbReference type="GO" id="GO:0015813">
    <property type="term" value="P:L-glutamate transmembrane transport"/>
    <property type="evidence" value="ECO:0007669"/>
    <property type="project" value="InterPro"/>
</dbReference>
<keyword evidence="1" id="KW-0472">Membrane</keyword>
<dbReference type="GO" id="GO:0015501">
    <property type="term" value="F:glutamate:sodium symporter activity"/>
    <property type="evidence" value="ECO:0007669"/>
    <property type="project" value="InterPro"/>
</dbReference>
<dbReference type="Proteomes" id="UP000823847">
    <property type="component" value="Unassembled WGS sequence"/>
</dbReference>
<gene>
    <name evidence="2" type="ORF">H9848_09230</name>
</gene>
<evidence type="ECO:0000256" key="1">
    <source>
        <dbReference type="SAM" id="Phobius"/>
    </source>
</evidence>
<keyword evidence="1" id="KW-0812">Transmembrane</keyword>
<dbReference type="AlphaFoldDB" id="A0A9D2BQK3"/>
<proteinExistence type="predicted"/>
<dbReference type="PANTHER" id="PTHR36178">
    <property type="entry name" value="SLR0625 PROTEIN"/>
    <property type="match status" value="1"/>
</dbReference>
<evidence type="ECO:0000313" key="2">
    <source>
        <dbReference type="EMBL" id="HIX86770.1"/>
    </source>
</evidence>
<feature type="transmembrane region" description="Helical" evidence="1">
    <location>
        <begin position="68"/>
        <end position="90"/>
    </location>
</feature>
<feature type="transmembrane region" description="Helical" evidence="1">
    <location>
        <begin position="12"/>
        <end position="29"/>
    </location>
</feature>
<dbReference type="GO" id="GO:0016020">
    <property type="term" value="C:membrane"/>
    <property type="evidence" value="ECO:0007669"/>
    <property type="project" value="InterPro"/>
</dbReference>
<feature type="transmembrane region" description="Helical" evidence="1">
    <location>
        <begin position="393"/>
        <end position="415"/>
    </location>
</feature>
<dbReference type="PANTHER" id="PTHR36178:SF1">
    <property type="entry name" value="SODIUM_GLUTAMATE SYMPORTER"/>
    <property type="match status" value="1"/>
</dbReference>
<name>A0A9D2BQK3_9BACT</name>
<feature type="transmembrane region" description="Helical" evidence="1">
    <location>
        <begin position="41"/>
        <end position="62"/>
    </location>
</feature>
<feature type="transmembrane region" description="Helical" evidence="1">
    <location>
        <begin position="261"/>
        <end position="280"/>
    </location>
</feature>
<protein>
    <submittedName>
        <fullName evidence="2">Sodium:glutamate symporter</fullName>
    </submittedName>
</protein>
<feature type="transmembrane region" description="Helical" evidence="1">
    <location>
        <begin position="325"/>
        <end position="349"/>
    </location>
</feature>
<feature type="transmembrane region" description="Helical" evidence="1">
    <location>
        <begin position="102"/>
        <end position="129"/>
    </location>
</feature>
<feature type="transmembrane region" description="Helical" evidence="1">
    <location>
        <begin position="237"/>
        <end position="255"/>
    </location>
</feature>